<reference evidence="1" key="1">
    <citation type="journal article" date="2021" name="Proc. Natl. Acad. Sci. U.S.A.">
        <title>A Catalog of Tens of Thousands of Viruses from Human Metagenomes Reveals Hidden Associations with Chronic Diseases.</title>
        <authorList>
            <person name="Tisza M.J."/>
            <person name="Buck C.B."/>
        </authorList>
    </citation>
    <scope>NUCLEOTIDE SEQUENCE</scope>
    <source>
        <strain evidence="1">CtJHU2</strain>
    </source>
</reference>
<sequence length="407" mass="43671">MEYTVANVKEENRWEEGVYQIEVTDPVVGGVDGISNKQAKQLANRTSYLKEKVDALTPANIFEEIKKIDGTDSGLDADKLDGLDSSSFAKLDSTQIQYFTGDIGAGRSSSSNNEGGELRLKAAPMSGFIDSAIDVYSPQRGVQNIRILQPDINNTAKILTMPAVDGTVWSSGNMGAGSGLDADKLDGLDSSAFARVEHTLVKRGLPKGDYRSVGFWRTVEAGWYSYNHDSIQGSNNPSAYGIIHVIKDGNDFNILWYRKGTAEIYRAGFNGSLAENSTIGWNIIAASLTTGSYPDTAVLRDGNGDFAGRRVSATHLAASVHVASQANPTIDLTQADNFEITLTGGGVLTLSNGVKGQSGVITISNAAANITGYASNIKWRTTPTSLQATETFAYFVWYDGYISIGRV</sequence>
<organism evidence="1">
    <name type="scientific">Myoviridae sp. ctJHU2</name>
    <dbReference type="NCBI Taxonomy" id="2823540"/>
    <lineage>
        <taxon>Viruses</taxon>
        <taxon>Duplodnaviria</taxon>
        <taxon>Heunggongvirae</taxon>
        <taxon>Uroviricota</taxon>
        <taxon>Caudoviricetes</taxon>
    </lineage>
</organism>
<dbReference type="EMBL" id="BK014702">
    <property type="protein sequence ID" value="DAD68451.1"/>
    <property type="molecule type" value="Genomic_DNA"/>
</dbReference>
<evidence type="ECO:0000313" key="1">
    <source>
        <dbReference type="EMBL" id="DAD68451.1"/>
    </source>
</evidence>
<name>A0A8S5LF27_9CAUD</name>
<accession>A0A8S5LF27</accession>
<evidence type="ECO:0008006" key="2">
    <source>
        <dbReference type="Google" id="ProtNLM"/>
    </source>
</evidence>
<proteinExistence type="predicted"/>
<protein>
    <recommendedName>
        <fullName evidence="2">Tail fiber protein</fullName>
    </recommendedName>
</protein>